<reference evidence="7" key="2">
    <citation type="submission" date="2017-09" db="EMBL/GenBank/DDBJ databases">
        <title>Depth-based differentiation of microbial function through sediment-hosted aquifers and enrichment of novel symbionts in the deep terrestrial subsurface.</title>
        <authorList>
            <person name="Probst A.J."/>
            <person name="Ladd B."/>
            <person name="Jarett J.K."/>
            <person name="Geller-Mcgrath D.E."/>
            <person name="Sieber C.M.K."/>
            <person name="Emerson J.B."/>
            <person name="Anantharaman K."/>
            <person name="Thomas B.C."/>
            <person name="Malmstrom R."/>
            <person name="Stieglmeier M."/>
            <person name="Klingl A."/>
            <person name="Woyke T."/>
            <person name="Ryan C.M."/>
            <person name="Banfield J.F."/>
        </authorList>
    </citation>
    <scope>NUCLEOTIDE SEQUENCE</scope>
    <source>
        <strain evidence="7">CG_4_8_14_3_um_filter_34_18</strain>
    </source>
</reference>
<proteinExistence type="predicted"/>
<keyword evidence="2" id="KW-0690">Ribosome biogenesis</keyword>
<dbReference type="EMBL" id="PFTV01000054">
    <property type="protein sequence ID" value="PJB57469.1"/>
    <property type="molecule type" value="Genomic_DNA"/>
</dbReference>
<keyword evidence="3" id="KW-0540">Nuclease</keyword>
<dbReference type="GO" id="GO:0006364">
    <property type="term" value="P:rRNA processing"/>
    <property type="evidence" value="ECO:0007669"/>
    <property type="project" value="InterPro"/>
</dbReference>
<dbReference type="STRING" id="1805029.AUK42_02465"/>
<organism evidence="6 9">
    <name type="scientific">Candidatus Infernicultor aquiphilus</name>
    <dbReference type="NCBI Taxonomy" id="1805029"/>
    <lineage>
        <taxon>Bacteria</taxon>
        <taxon>Pseudomonadati</taxon>
        <taxon>Atribacterota</taxon>
        <taxon>Candidatus Phoenicimicrobiia</taxon>
        <taxon>Candidatus Pheonicimicrobiales</taxon>
        <taxon>Candidatus Phoenicimicrobiaceae</taxon>
        <taxon>Candidatus Infernicultor</taxon>
    </lineage>
</organism>
<dbReference type="Pfam" id="PF03652">
    <property type="entry name" value="RuvX"/>
    <property type="match status" value="1"/>
</dbReference>
<evidence type="ECO:0000256" key="2">
    <source>
        <dbReference type="ARBA" id="ARBA00022517"/>
    </source>
</evidence>
<evidence type="ECO:0000256" key="3">
    <source>
        <dbReference type="ARBA" id="ARBA00022722"/>
    </source>
</evidence>
<dbReference type="EMBL" id="PFIP01000009">
    <property type="protein sequence ID" value="PIX35343.1"/>
    <property type="molecule type" value="Genomic_DNA"/>
</dbReference>
<evidence type="ECO:0000313" key="8">
    <source>
        <dbReference type="EMBL" id="PJB57469.1"/>
    </source>
</evidence>
<evidence type="ECO:0000259" key="5">
    <source>
        <dbReference type="SMART" id="SM00732"/>
    </source>
</evidence>
<dbReference type="Proteomes" id="UP000231493">
    <property type="component" value="Unassembled WGS sequence"/>
</dbReference>
<evidence type="ECO:0000256" key="4">
    <source>
        <dbReference type="ARBA" id="ARBA00022801"/>
    </source>
</evidence>
<dbReference type="Proteomes" id="UP000182763">
    <property type="component" value="Unassembled WGS sequence"/>
</dbReference>
<accession>A0A2M8CEP2</accession>
<protein>
    <submittedName>
        <fullName evidence="7">Resolvase</fullName>
    </submittedName>
</protein>
<accession>A0A1J5GIN5</accession>
<reference evidence="6 9" key="1">
    <citation type="journal article" date="2016" name="Environ. Microbiol.">
        <title>Genomic resolution of a cold subsurface aquifer community provides metabolic insights for novel microbes adapted to high CO concentrations.</title>
        <authorList>
            <person name="Probst A.J."/>
            <person name="Castelle C.J."/>
            <person name="Singh A."/>
            <person name="Brown C.T."/>
            <person name="Anantharaman K."/>
            <person name="Sharon I."/>
            <person name="Hug L.A."/>
            <person name="Burstein D."/>
            <person name="Emerson J.B."/>
            <person name="Thomas B.C."/>
            <person name="Banfield J.F."/>
        </authorList>
    </citation>
    <scope>NUCLEOTIDE SEQUENCE [LARGE SCALE GENOMIC DNA]</scope>
    <source>
        <strain evidence="6">CG2_30_33_13</strain>
    </source>
</reference>
<evidence type="ECO:0000313" key="7">
    <source>
        <dbReference type="EMBL" id="PIX35343.1"/>
    </source>
</evidence>
<accession>A0A2M7KB33</accession>
<dbReference type="Proteomes" id="UP000228560">
    <property type="component" value="Unassembled WGS sequence"/>
</dbReference>
<dbReference type="SMART" id="SM00732">
    <property type="entry name" value="YqgFc"/>
    <property type="match status" value="1"/>
</dbReference>
<dbReference type="Gene3D" id="3.30.420.140">
    <property type="entry name" value="YqgF/RNase H-like domain"/>
    <property type="match status" value="1"/>
</dbReference>
<gene>
    <name evidence="6" type="ORF">AUK42_02465</name>
    <name evidence="8" type="ORF">CO097_02335</name>
    <name evidence="7" type="ORF">COZ58_00310</name>
</gene>
<evidence type="ECO:0000313" key="6">
    <source>
        <dbReference type="EMBL" id="OIP72132.1"/>
    </source>
</evidence>
<dbReference type="InterPro" id="IPR006641">
    <property type="entry name" value="YqgF/RNaseH-like_dom"/>
</dbReference>
<dbReference type="EMBL" id="MNYY01000051">
    <property type="protein sequence ID" value="OIP72132.1"/>
    <property type="molecule type" value="Genomic_DNA"/>
</dbReference>
<feature type="domain" description="YqgF/RNase H-like" evidence="5">
    <location>
        <begin position="5"/>
        <end position="91"/>
    </location>
</feature>
<dbReference type="GO" id="GO:0016787">
    <property type="term" value="F:hydrolase activity"/>
    <property type="evidence" value="ECO:0007669"/>
    <property type="project" value="UniProtKB-KW"/>
</dbReference>
<keyword evidence="1" id="KW-0963">Cytoplasm</keyword>
<dbReference type="InterPro" id="IPR037027">
    <property type="entry name" value="YqgF/RNaseH-like_dom_sf"/>
</dbReference>
<evidence type="ECO:0000256" key="1">
    <source>
        <dbReference type="ARBA" id="ARBA00022490"/>
    </source>
</evidence>
<name>A0A1J5GIN5_9BACT</name>
<keyword evidence="4" id="KW-0378">Hydrolase</keyword>
<dbReference type="InterPro" id="IPR012337">
    <property type="entry name" value="RNaseH-like_sf"/>
</dbReference>
<evidence type="ECO:0000313" key="9">
    <source>
        <dbReference type="Proteomes" id="UP000182763"/>
    </source>
</evidence>
<comment type="caution">
    <text evidence="6">The sequence shown here is derived from an EMBL/GenBank/DDBJ whole genome shotgun (WGS) entry which is preliminary data.</text>
</comment>
<evidence type="ECO:0000313" key="10">
    <source>
        <dbReference type="Proteomes" id="UP000228560"/>
    </source>
</evidence>
<dbReference type="SUPFAM" id="SSF53098">
    <property type="entry name" value="Ribonuclease H-like"/>
    <property type="match status" value="1"/>
</dbReference>
<dbReference type="GO" id="GO:0004518">
    <property type="term" value="F:nuclease activity"/>
    <property type="evidence" value="ECO:0007669"/>
    <property type="project" value="UniProtKB-KW"/>
</dbReference>
<reference evidence="10 11" key="3">
    <citation type="submission" date="2017-09" db="EMBL/GenBank/DDBJ databases">
        <title>Depth-based differentiation of microbial function through sediment-hosted aquifers and enrichment of novel symbionts in the deep terrestrial subsurface.</title>
        <authorList>
            <person name="Probst A.J."/>
            <person name="Ladd B."/>
            <person name="Jarett J.K."/>
            <person name="Geller-Mcgrath D.E."/>
            <person name="Sieber C.M."/>
            <person name="Emerson J.B."/>
            <person name="Anantharaman K."/>
            <person name="Thomas B.C."/>
            <person name="Malmstrom R."/>
            <person name="Stieglmeier M."/>
            <person name="Klingl A."/>
            <person name="Woyke T."/>
            <person name="Ryan C.M."/>
            <person name="Banfield J.F."/>
        </authorList>
    </citation>
    <scope>NUCLEOTIDE SEQUENCE [LARGE SCALE GENOMIC DNA]</scope>
    <source>
        <strain evidence="8">CG_4_9_14_3_um_filter_33_16</strain>
    </source>
</reference>
<dbReference type="AlphaFoldDB" id="A0A1J5GIN5"/>
<dbReference type="InterPro" id="IPR005227">
    <property type="entry name" value="YqgF"/>
</dbReference>
<evidence type="ECO:0000313" key="11">
    <source>
        <dbReference type="Proteomes" id="UP000231493"/>
    </source>
</evidence>
<sequence length="145" mass="16711">MPEEEIIVAIDPGTKKCGYAVVDSNLNVLQREVTLAERIINRIKNSFKVYNIEGIILGKGTNYKQIENKLKNYFPRLKIILIEENFSTLEARKKYFEAYPPRGISRLIPLSLRVPPCQYDDFVAVLLAEKYFKNKNSRGRPCVCP</sequence>